<dbReference type="GO" id="GO:0006078">
    <property type="term" value="P:(1-&gt;6)-beta-D-glucan biosynthetic process"/>
    <property type="evidence" value="ECO:0007669"/>
    <property type="project" value="TreeGrafter"/>
</dbReference>
<dbReference type="FunFam" id="2.60.120.200:FF:000140">
    <property type="entry name" value="Beta-glucan synthesis-associated protein"/>
    <property type="match status" value="1"/>
</dbReference>
<evidence type="ECO:0000256" key="5">
    <source>
        <dbReference type="ARBA" id="ARBA00022989"/>
    </source>
</evidence>
<comment type="caution">
    <text evidence="11">The sequence shown here is derived from an EMBL/GenBank/DDBJ whole genome shotgun (WGS) entry which is preliminary data.</text>
</comment>
<dbReference type="InterPro" id="IPR005629">
    <property type="entry name" value="Skn1/Kre6/Sbg1"/>
</dbReference>
<evidence type="ECO:0000313" key="12">
    <source>
        <dbReference type="Proteomes" id="UP000279259"/>
    </source>
</evidence>
<gene>
    <name evidence="11" type="ORF">EHS25_004017</name>
</gene>
<accession>A0A427YSV4</accession>
<evidence type="ECO:0000256" key="9">
    <source>
        <dbReference type="SAM" id="MobiDB-lite"/>
    </source>
</evidence>
<feature type="region of interest" description="Disordered" evidence="9">
    <location>
        <begin position="1"/>
        <end position="42"/>
    </location>
</feature>
<dbReference type="InterPro" id="IPR000757">
    <property type="entry name" value="Beta-glucanase-like"/>
</dbReference>
<evidence type="ECO:0000256" key="4">
    <source>
        <dbReference type="ARBA" id="ARBA00022968"/>
    </source>
</evidence>
<dbReference type="EMBL" id="RSCD01000002">
    <property type="protein sequence ID" value="RSH94214.1"/>
    <property type="molecule type" value="Genomic_DNA"/>
</dbReference>
<keyword evidence="4" id="KW-0735">Signal-anchor</keyword>
<dbReference type="Proteomes" id="UP000279259">
    <property type="component" value="Unassembled WGS sequence"/>
</dbReference>
<keyword evidence="3" id="KW-0812">Transmembrane</keyword>
<feature type="compositionally biased region" description="Low complexity" evidence="9">
    <location>
        <begin position="27"/>
        <end position="42"/>
    </location>
</feature>
<evidence type="ECO:0000259" key="10">
    <source>
        <dbReference type="PROSITE" id="PS51762"/>
    </source>
</evidence>
<dbReference type="AlphaFoldDB" id="A0A427YSV4"/>
<keyword evidence="7" id="KW-0325">Glycoprotein</keyword>
<dbReference type="FunFam" id="2.60.120.200:FF:000135">
    <property type="entry name" value="Related to KRE6-glucan synthase subunit"/>
    <property type="match status" value="1"/>
</dbReference>
<keyword evidence="5" id="KW-1133">Transmembrane helix</keyword>
<dbReference type="OrthoDB" id="412647at2759"/>
<dbReference type="GO" id="GO:0005886">
    <property type="term" value="C:plasma membrane"/>
    <property type="evidence" value="ECO:0007669"/>
    <property type="project" value="TreeGrafter"/>
</dbReference>
<proteinExistence type="inferred from homology"/>
<evidence type="ECO:0000256" key="8">
    <source>
        <dbReference type="ARBA" id="ARBA00023316"/>
    </source>
</evidence>
<comment type="similarity">
    <text evidence="2">Belongs to the SKN1/KRE6 family.</text>
</comment>
<evidence type="ECO:0000256" key="2">
    <source>
        <dbReference type="ARBA" id="ARBA00010962"/>
    </source>
</evidence>
<dbReference type="GO" id="GO:0015926">
    <property type="term" value="F:glucosidase activity"/>
    <property type="evidence" value="ECO:0007669"/>
    <property type="project" value="TreeGrafter"/>
</dbReference>
<comment type="subcellular location">
    <subcellularLocation>
        <location evidence="1">Membrane</location>
        <topology evidence="1">Single-pass type II membrane protein</topology>
    </subcellularLocation>
</comment>
<name>A0A427YSV4_9TREE</name>
<evidence type="ECO:0000256" key="3">
    <source>
        <dbReference type="ARBA" id="ARBA00022692"/>
    </source>
</evidence>
<dbReference type="GO" id="GO:0031505">
    <property type="term" value="P:fungal-type cell wall organization"/>
    <property type="evidence" value="ECO:0007669"/>
    <property type="project" value="TreeGrafter"/>
</dbReference>
<dbReference type="PANTHER" id="PTHR31361">
    <property type="entry name" value="BETA-GLUCAN SYNTHESIS-ASSOCIATED PROTEIN KRE6-RELATED"/>
    <property type="match status" value="1"/>
</dbReference>
<dbReference type="Pfam" id="PF03935">
    <property type="entry name" value="SKN1_KRE6_Sbg1"/>
    <property type="match status" value="1"/>
</dbReference>
<evidence type="ECO:0000256" key="7">
    <source>
        <dbReference type="ARBA" id="ARBA00023180"/>
    </source>
</evidence>
<dbReference type="SUPFAM" id="SSF49899">
    <property type="entry name" value="Concanavalin A-like lectins/glucanases"/>
    <property type="match status" value="1"/>
</dbReference>
<reference evidence="11 12" key="1">
    <citation type="submission" date="2018-11" db="EMBL/GenBank/DDBJ databases">
        <title>Genome sequence of Saitozyma podzolica DSM 27192.</title>
        <authorList>
            <person name="Aliyu H."/>
            <person name="Gorte O."/>
            <person name="Ochsenreither K."/>
        </authorList>
    </citation>
    <scope>NUCLEOTIDE SEQUENCE [LARGE SCALE GENOMIC DNA]</scope>
    <source>
        <strain evidence="11 12">DSM 27192</strain>
    </source>
</reference>
<dbReference type="GO" id="GO:0005789">
    <property type="term" value="C:endoplasmic reticulum membrane"/>
    <property type="evidence" value="ECO:0007669"/>
    <property type="project" value="TreeGrafter"/>
</dbReference>
<dbReference type="PROSITE" id="PS51762">
    <property type="entry name" value="GH16_2"/>
    <property type="match status" value="1"/>
</dbReference>
<dbReference type="STRING" id="1890683.A0A427YSV4"/>
<protein>
    <recommendedName>
        <fullName evidence="10">GH16 domain-containing protein</fullName>
    </recommendedName>
</protein>
<feature type="domain" description="GH16" evidence="10">
    <location>
        <begin position="143"/>
        <end position="521"/>
    </location>
</feature>
<evidence type="ECO:0000256" key="1">
    <source>
        <dbReference type="ARBA" id="ARBA00004606"/>
    </source>
</evidence>
<keyword evidence="6" id="KW-0472">Membrane</keyword>
<keyword evidence="8" id="KW-0961">Cell wall biogenesis/degradation</keyword>
<sequence length="566" mass="62599">MPFGGNVRRSFTSREPLLQESRNNGWSNPSTPSSSRPTSPFGPSATALPLLAPISSSSVLHRRPESLVPDVEYVVDDDDLHDLRPGESLDKFQGLKSLTMRSIGDVATLFFLLLALVARIQPRGINGSGQYPAIGNWATMIDADTPQSAYQMKGQDGDTWQLVFSDEFNKDGRTFYAGDDPFFEAVDIHYWATNDFEWYDPSAATTKDGHLQLTITQENIHDLNFKSGMIQSWNKLCFFRNAHIEVSLSLPGVNNVAGFWPGVWTMGNLGRPGYGATTEGTWPYTYSSCDVGILPNQTYTNGTGPEAALTSGAGGTSLSYLPGQRLSSCTCQGEDHPGPSVDVGRGAVEIDMIEAQILIDQQVGQVSQSFQLAPFDDFYHFRNTTTDAPRNDETITTFNTYTGGTLQQAASALTTIDNAVYYDTSGEFRQFSLEWSADLDNHQDGYISWGSQGKESWTLHQSAIGANKNVDIGPRLIAEEPMALIFNLGMSNNFENVDFTHMTFPNYLRIDYIRVWQKSTGSITCDPPERPTKDYINRHENAYTNANYSTWEAAGYKFPKNSLTGC</sequence>
<keyword evidence="12" id="KW-1185">Reference proteome</keyword>
<organism evidence="11 12">
    <name type="scientific">Saitozyma podzolica</name>
    <dbReference type="NCBI Taxonomy" id="1890683"/>
    <lineage>
        <taxon>Eukaryota</taxon>
        <taxon>Fungi</taxon>
        <taxon>Dikarya</taxon>
        <taxon>Basidiomycota</taxon>
        <taxon>Agaricomycotina</taxon>
        <taxon>Tremellomycetes</taxon>
        <taxon>Tremellales</taxon>
        <taxon>Trimorphomycetaceae</taxon>
        <taxon>Saitozyma</taxon>
    </lineage>
</organism>
<evidence type="ECO:0000256" key="6">
    <source>
        <dbReference type="ARBA" id="ARBA00023136"/>
    </source>
</evidence>
<dbReference type="InterPro" id="IPR013320">
    <property type="entry name" value="ConA-like_dom_sf"/>
</dbReference>
<dbReference type="PANTHER" id="PTHR31361:SF15">
    <property type="entry name" value="GH16 DOMAIN-CONTAINING PROTEIN"/>
    <property type="match status" value="1"/>
</dbReference>
<dbReference type="Gene3D" id="2.60.120.200">
    <property type="match status" value="2"/>
</dbReference>
<evidence type="ECO:0000313" key="11">
    <source>
        <dbReference type="EMBL" id="RSH94214.1"/>
    </source>
</evidence>